<keyword evidence="4" id="KW-1185">Reference proteome</keyword>
<keyword evidence="3" id="KW-0808">Transferase</keyword>
<name>A0A3E0EUN1_9FLAO</name>
<dbReference type="Proteomes" id="UP000257136">
    <property type="component" value="Unassembled WGS sequence"/>
</dbReference>
<proteinExistence type="inferred from homology"/>
<dbReference type="GO" id="GO:0016740">
    <property type="term" value="F:transferase activity"/>
    <property type="evidence" value="ECO:0007669"/>
    <property type="project" value="UniProtKB-KW"/>
</dbReference>
<dbReference type="Pfam" id="PF00535">
    <property type="entry name" value="Glycos_transf_2"/>
    <property type="match status" value="1"/>
</dbReference>
<comment type="caution">
    <text evidence="3">The sequence shown here is derived from an EMBL/GenBank/DDBJ whole genome shotgun (WGS) entry which is preliminary data.</text>
</comment>
<feature type="domain" description="Glycosyltransferase 2-like" evidence="2">
    <location>
        <begin position="8"/>
        <end position="93"/>
    </location>
</feature>
<dbReference type="SUPFAM" id="SSF53448">
    <property type="entry name" value="Nucleotide-diphospho-sugar transferases"/>
    <property type="match status" value="1"/>
</dbReference>
<dbReference type="CDD" id="cd02511">
    <property type="entry name" value="Beta4Glucosyltransferase"/>
    <property type="match status" value="1"/>
</dbReference>
<dbReference type="Gene3D" id="3.90.550.10">
    <property type="entry name" value="Spore Coat Polysaccharide Biosynthesis Protein SpsA, Chain A"/>
    <property type="match status" value="1"/>
</dbReference>
<dbReference type="InterPro" id="IPR001173">
    <property type="entry name" value="Glyco_trans_2-like"/>
</dbReference>
<comment type="similarity">
    <text evidence="1">Belongs to the glycosyltransferase 2 family. WaaE/KdtX subfamily.</text>
</comment>
<reference evidence="3 4" key="1">
    <citation type="submission" date="2018-08" db="EMBL/GenBank/DDBJ databases">
        <title>Genomic Encyclopedia of Archaeal and Bacterial Type Strains, Phase II (KMG-II): from individual species to whole genera.</title>
        <authorList>
            <person name="Goeker M."/>
        </authorList>
    </citation>
    <scope>NUCLEOTIDE SEQUENCE [LARGE SCALE GENOMIC DNA]</scope>
    <source>
        <strain evidence="3 4">DSM 100880</strain>
    </source>
</reference>
<dbReference type="PANTHER" id="PTHR43630:SF2">
    <property type="entry name" value="GLYCOSYLTRANSFERASE"/>
    <property type="match status" value="1"/>
</dbReference>
<evidence type="ECO:0000313" key="3">
    <source>
        <dbReference type="EMBL" id="REH01902.1"/>
    </source>
</evidence>
<dbReference type="OrthoDB" id="9815923at2"/>
<protein>
    <submittedName>
        <fullName evidence="3">Glycosyltransferase involved in cell wall biosynthesis</fullName>
    </submittedName>
</protein>
<evidence type="ECO:0000259" key="2">
    <source>
        <dbReference type="Pfam" id="PF00535"/>
    </source>
</evidence>
<accession>A0A3E0EUN1</accession>
<dbReference type="PANTHER" id="PTHR43630">
    <property type="entry name" value="POLY-BETA-1,6-N-ACETYL-D-GLUCOSAMINE SYNTHASE"/>
    <property type="match status" value="1"/>
</dbReference>
<sequence length="274" mass="32340">MSIENKFSIIILTYNEEDTLQGCLDSIKWCDDVVIIDSFSSDKTCEIAKQSGARIFQNKFTDFAQQRNFANDTIDFKHEWVFHLDADEHFTNDLRTECNQAAVTYQFGAFLVPAKEMLWGKWLKYAAGTVYQMRFHKLNDARFEQYGHGQRESDLKKGLGKLKNRYEHYFFSKGVNQWFVKHLKYAADEAQNEQNVTLNKISFSKLITGKSYEKRRVLKAISYKMPFRPLLKFFYMYLFKLGFLDGKVGFRFCVMKSIYEQFIILKKAESSWDI</sequence>
<evidence type="ECO:0000256" key="1">
    <source>
        <dbReference type="ARBA" id="ARBA00038494"/>
    </source>
</evidence>
<dbReference type="AlphaFoldDB" id="A0A3E0EUN1"/>
<gene>
    <name evidence="3" type="ORF">C8P67_101386</name>
</gene>
<dbReference type="InterPro" id="IPR029044">
    <property type="entry name" value="Nucleotide-diphossugar_trans"/>
</dbReference>
<evidence type="ECO:0000313" key="4">
    <source>
        <dbReference type="Proteomes" id="UP000257136"/>
    </source>
</evidence>
<dbReference type="EMBL" id="QUNI01000001">
    <property type="protein sequence ID" value="REH01902.1"/>
    <property type="molecule type" value="Genomic_DNA"/>
</dbReference>
<organism evidence="3 4">
    <name type="scientific">Flavobacterium aquicola</name>
    <dbReference type="NCBI Taxonomy" id="1682742"/>
    <lineage>
        <taxon>Bacteria</taxon>
        <taxon>Pseudomonadati</taxon>
        <taxon>Bacteroidota</taxon>
        <taxon>Flavobacteriia</taxon>
        <taxon>Flavobacteriales</taxon>
        <taxon>Flavobacteriaceae</taxon>
        <taxon>Flavobacterium</taxon>
    </lineage>
</organism>
<dbReference type="RefSeq" id="WP_115809782.1">
    <property type="nucleotide sequence ID" value="NZ_QUNI01000001.1"/>
</dbReference>